<keyword evidence="3" id="KW-1185">Reference proteome</keyword>
<organism evidence="2 3">
    <name type="scientific">Gymnopilus junonius</name>
    <name type="common">Spectacular rustgill mushroom</name>
    <name type="synonym">Gymnopilus spectabilis subsp. junonius</name>
    <dbReference type="NCBI Taxonomy" id="109634"/>
    <lineage>
        <taxon>Eukaryota</taxon>
        <taxon>Fungi</taxon>
        <taxon>Dikarya</taxon>
        <taxon>Basidiomycota</taxon>
        <taxon>Agaricomycotina</taxon>
        <taxon>Agaricomycetes</taxon>
        <taxon>Agaricomycetidae</taxon>
        <taxon>Agaricales</taxon>
        <taxon>Agaricineae</taxon>
        <taxon>Hymenogastraceae</taxon>
        <taxon>Gymnopilus</taxon>
    </lineage>
</organism>
<dbReference type="OrthoDB" id="3268437at2759"/>
<dbReference type="Proteomes" id="UP000724874">
    <property type="component" value="Unassembled WGS sequence"/>
</dbReference>
<name>A0A9P5NR06_GYMJU</name>
<reference evidence="2" key="1">
    <citation type="submission" date="2020-11" db="EMBL/GenBank/DDBJ databases">
        <authorList>
            <consortium name="DOE Joint Genome Institute"/>
            <person name="Ahrendt S."/>
            <person name="Riley R."/>
            <person name="Andreopoulos W."/>
            <person name="LaButti K."/>
            <person name="Pangilinan J."/>
            <person name="Ruiz-duenas F.J."/>
            <person name="Barrasa J.M."/>
            <person name="Sanchez-Garcia M."/>
            <person name="Camarero S."/>
            <person name="Miyauchi S."/>
            <person name="Serrano A."/>
            <person name="Linde D."/>
            <person name="Babiker R."/>
            <person name="Drula E."/>
            <person name="Ayuso-Fernandez I."/>
            <person name="Pacheco R."/>
            <person name="Padilla G."/>
            <person name="Ferreira P."/>
            <person name="Barriuso J."/>
            <person name="Kellner H."/>
            <person name="Castanera R."/>
            <person name="Alfaro M."/>
            <person name="Ramirez L."/>
            <person name="Pisabarro A.G."/>
            <person name="Kuo A."/>
            <person name="Tritt A."/>
            <person name="Lipzen A."/>
            <person name="He G."/>
            <person name="Yan M."/>
            <person name="Ng V."/>
            <person name="Cullen D."/>
            <person name="Martin F."/>
            <person name="Rosso M.-N."/>
            <person name="Henrissat B."/>
            <person name="Hibbett D."/>
            <person name="Martinez A.T."/>
            <person name="Grigoriev I.V."/>
        </authorList>
    </citation>
    <scope>NUCLEOTIDE SEQUENCE</scope>
    <source>
        <strain evidence="2">AH 44721</strain>
    </source>
</reference>
<dbReference type="GO" id="GO:0003676">
    <property type="term" value="F:nucleic acid binding"/>
    <property type="evidence" value="ECO:0007669"/>
    <property type="project" value="InterPro"/>
</dbReference>
<proteinExistence type="predicted"/>
<dbReference type="EMBL" id="JADNYJ010000040">
    <property type="protein sequence ID" value="KAF8901741.1"/>
    <property type="molecule type" value="Genomic_DNA"/>
</dbReference>
<dbReference type="Gene3D" id="3.30.70.330">
    <property type="match status" value="1"/>
</dbReference>
<feature type="compositionally biased region" description="Gly residues" evidence="1">
    <location>
        <begin position="128"/>
        <end position="138"/>
    </location>
</feature>
<accession>A0A9P5NR06</accession>
<protein>
    <recommendedName>
        <fullName evidence="4">RRM domain-containing protein</fullName>
    </recommendedName>
</protein>
<gene>
    <name evidence="2" type="ORF">CPB84DRAFT_1846730</name>
</gene>
<sequence length="138" mass="14263">MQITEAEIKEFFGDAKDGITRVNLPYPHTGKSRLAYVEFGDEEAMKAGLEKHAETLKDTTPEVKQAADRESRGEQPYNRGFGGRGRGRGGPGGSGFAARGLSAAGLTRGPGHRAAAGANGETKTTTGGNQGGGEAPSS</sequence>
<comment type="caution">
    <text evidence="2">The sequence shown here is derived from an EMBL/GenBank/DDBJ whole genome shotgun (WGS) entry which is preliminary data.</text>
</comment>
<dbReference type="InterPro" id="IPR035979">
    <property type="entry name" value="RBD_domain_sf"/>
</dbReference>
<feature type="region of interest" description="Disordered" evidence="1">
    <location>
        <begin position="52"/>
        <end position="138"/>
    </location>
</feature>
<evidence type="ECO:0008006" key="4">
    <source>
        <dbReference type="Google" id="ProtNLM"/>
    </source>
</evidence>
<evidence type="ECO:0000313" key="2">
    <source>
        <dbReference type="EMBL" id="KAF8901741.1"/>
    </source>
</evidence>
<feature type="compositionally biased region" description="Basic and acidic residues" evidence="1">
    <location>
        <begin position="52"/>
        <end position="73"/>
    </location>
</feature>
<evidence type="ECO:0000313" key="3">
    <source>
        <dbReference type="Proteomes" id="UP000724874"/>
    </source>
</evidence>
<evidence type="ECO:0000256" key="1">
    <source>
        <dbReference type="SAM" id="MobiDB-lite"/>
    </source>
</evidence>
<feature type="compositionally biased region" description="Low complexity" evidence="1">
    <location>
        <begin position="114"/>
        <end position="127"/>
    </location>
</feature>
<dbReference type="SUPFAM" id="SSF54928">
    <property type="entry name" value="RNA-binding domain, RBD"/>
    <property type="match status" value="1"/>
</dbReference>
<feature type="compositionally biased region" description="Gly residues" evidence="1">
    <location>
        <begin position="80"/>
        <end position="95"/>
    </location>
</feature>
<dbReference type="AlphaFoldDB" id="A0A9P5NR06"/>
<dbReference type="InterPro" id="IPR012677">
    <property type="entry name" value="Nucleotide-bd_a/b_plait_sf"/>
</dbReference>